<accession>A0A5B9PGH9</accession>
<evidence type="ECO:0000256" key="3">
    <source>
        <dbReference type="ARBA" id="ARBA00013208"/>
    </source>
</evidence>
<dbReference type="SUPFAM" id="SSF51306">
    <property type="entry name" value="LexA/Signal peptidase"/>
    <property type="match status" value="1"/>
</dbReference>
<dbReference type="EMBL" id="CP042912">
    <property type="protein sequence ID" value="QEG21863.1"/>
    <property type="molecule type" value="Genomic_DNA"/>
</dbReference>
<keyword evidence="10" id="KW-1185">Reference proteome</keyword>
<evidence type="ECO:0000313" key="10">
    <source>
        <dbReference type="Proteomes" id="UP000322214"/>
    </source>
</evidence>
<evidence type="ECO:0000256" key="7">
    <source>
        <dbReference type="PIRSR" id="PIRSR600223-1"/>
    </source>
</evidence>
<keyword evidence="5" id="KW-0378">Hydrolase</keyword>
<dbReference type="GO" id="GO:0006465">
    <property type="term" value="P:signal peptide processing"/>
    <property type="evidence" value="ECO:0007669"/>
    <property type="project" value="InterPro"/>
</dbReference>
<feature type="active site" evidence="7">
    <location>
        <position position="34"/>
    </location>
</feature>
<evidence type="ECO:0000313" key="9">
    <source>
        <dbReference type="EMBL" id="QEG21863.1"/>
    </source>
</evidence>
<dbReference type="STRING" id="980251.GCA_001642875_03325"/>
<comment type="similarity">
    <text evidence="2">Belongs to the peptidase S26 family.</text>
</comment>
<dbReference type="GO" id="GO:0009003">
    <property type="term" value="F:signal peptidase activity"/>
    <property type="evidence" value="ECO:0007669"/>
    <property type="project" value="UniProtKB-EC"/>
</dbReference>
<dbReference type="GO" id="GO:0004252">
    <property type="term" value="F:serine-type endopeptidase activity"/>
    <property type="evidence" value="ECO:0007669"/>
    <property type="project" value="InterPro"/>
</dbReference>
<proteinExistence type="inferred from homology"/>
<dbReference type="EC" id="3.4.21.89" evidence="3"/>
<dbReference type="Pfam" id="PF10502">
    <property type="entry name" value="Peptidase_S26"/>
    <property type="match status" value="1"/>
</dbReference>
<feature type="active site" evidence="7">
    <location>
        <position position="120"/>
    </location>
</feature>
<evidence type="ECO:0000256" key="5">
    <source>
        <dbReference type="ARBA" id="ARBA00022801"/>
    </source>
</evidence>
<dbReference type="PRINTS" id="PR00727">
    <property type="entry name" value="LEADERPTASE"/>
</dbReference>
<dbReference type="PROSITE" id="PS00760">
    <property type="entry name" value="SPASE_I_2"/>
    <property type="match status" value="1"/>
</dbReference>
<evidence type="ECO:0000256" key="4">
    <source>
        <dbReference type="ARBA" id="ARBA00019232"/>
    </source>
</evidence>
<dbReference type="AlphaFoldDB" id="A0A5B9PGH9"/>
<dbReference type="InterPro" id="IPR019533">
    <property type="entry name" value="Peptidase_S26"/>
</dbReference>
<evidence type="ECO:0000256" key="2">
    <source>
        <dbReference type="ARBA" id="ARBA00009370"/>
    </source>
</evidence>
<dbReference type="InterPro" id="IPR000223">
    <property type="entry name" value="Pept_S26A_signal_pept_1"/>
</dbReference>
<organism evidence="9 10">
    <name type="scientific">Mariniblastus fucicola</name>
    <dbReference type="NCBI Taxonomy" id="980251"/>
    <lineage>
        <taxon>Bacteria</taxon>
        <taxon>Pseudomonadati</taxon>
        <taxon>Planctomycetota</taxon>
        <taxon>Planctomycetia</taxon>
        <taxon>Pirellulales</taxon>
        <taxon>Pirellulaceae</taxon>
        <taxon>Mariniblastus</taxon>
    </lineage>
</organism>
<dbReference type="InterPro" id="IPR036286">
    <property type="entry name" value="LexA/Signal_pep-like_sf"/>
</dbReference>
<protein>
    <recommendedName>
        <fullName evidence="4">Signal peptidase I</fullName>
        <ecNumber evidence="3">3.4.21.89</ecNumber>
    </recommendedName>
    <alternativeName>
        <fullName evidence="6">Leader peptidase I</fullName>
    </alternativeName>
</protein>
<dbReference type="PANTHER" id="PTHR43390">
    <property type="entry name" value="SIGNAL PEPTIDASE I"/>
    <property type="match status" value="1"/>
</dbReference>
<gene>
    <name evidence="9" type="ORF">MFFC18_17240</name>
</gene>
<dbReference type="GO" id="GO:0016020">
    <property type="term" value="C:membrane"/>
    <property type="evidence" value="ECO:0007669"/>
    <property type="project" value="InterPro"/>
</dbReference>
<comment type="catalytic activity">
    <reaction evidence="1">
        <text>Cleavage of hydrophobic, N-terminal signal or leader sequences from secreted and periplasmic proteins.</text>
        <dbReference type="EC" id="3.4.21.89"/>
    </reaction>
</comment>
<evidence type="ECO:0000259" key="8">
    <source>
        <dbReference type="Pfam" id="PF10502"/>
    </source>
</evidence>
<name>A0A5B9PGH9_9BACT</name>
<sequence>MQKLNAIILAGLCIVAGCDLSSAPPIPAIIEGDSMAPTVCGDHLAASCVECQFDFKTELVQKENFQLTCPNCGYGGLKIEDASLQRSTEVTLQPFARFPRRWQVVGFKLPEKADKETGLKRIVGLPGETITIRDGDLYSGGNILRKPWALQKEVRISVFDSKFNAISPFDNSHRFQTPDESSGWKVGGKDLRFSSKVEAVDWLEYVHWRNFRKPGKRDEAFPVEDSYGFNQQTVRELNTTRDLMLSLDVEFENDSAIQISFVRQDDEFIFDIAKTEKELLLSFSGSTDSELRKPLVYKSRLEAELPRASIEFSSFDRTLMLRINGTAMFELREQSAGLPEAGVDLNDVPNPAADQSDPDAEQPLAFRIGGRKGFFKVERFRLWRDLYYLTAPAGFETAEELKLTAGREEYILLGDNSPKSLDSRIWEKPGISRSSLIGRLVLPLDSP</sequence>
<dbReference type="Proteomes" id="UP000322214">
    <property type="component" value="Chromosome"/>
</dbReference>
<dbReference type="PANTHER" id="PTHR43390:SF1">
    <property type="entry name" value="CHLOROPLAST PROCESSING PEPTIDASE"/>
    <property type="match status" value="1"/>
</dbReference>
<evidence type="ECO:0000256" key="6">
    <source>
        <dbReference type="ARBA" id="ARBA00029906"/>
    </source>
</evidence>
<dbReference type="PROSITE" id="PS51257">
    <property type="entry name" value="PROKAR_LIPOPROTEIN"/>
    <property type="match status" value="1"/>
</dbReference>
<dbReference type="KEGG" id="mff:MFFC18_17240"/>
<feature type="domain" description="Peptidase S26" evidence="8">
    <location>
        <begin position="26"/>
        <end position="156"/>
    </location>
</feature>
<dbReference type="InterPro" id="IPR019757">
    <property type="entry name" value="Pept_S26A_signal_pept_1_Lys-AS"/>
</dbReference>
<dbReference type="Gene3D" id="2.10.109.10">
    <property type="entry name" value="Umud Fragment, subunit A"/>
    <property type="match status" value="1"/>
</dbReference>
<dbReference type="RefSeq" id="WP_084417287.1">
    <property type="nucleotide sequence ID" value="NZ_CP042912.1"/>
</dbReference>
<reference evidence="9 10" key="1">
    <citation type="submission" date="2019-08" db="EMBL/GenBank/DDBJ databases">
        <title>Deep-cultivation of Planctomycetes and their phenomic and genomic characterization uncovers novel biology.</title>
        <authorList>
            <person name="Wiegand S."/>
            <person name="Jogler M."/>
            <person name="Boedeker C."/>
            <person name="Pinto D."/>
            <person name="Vollmers J."/>
            <person name="Rivas-Marin E."/>
            <person name="Kohn T."/>
            <person name="Peeters S.H."/>
            <person name="Heuer A."/>
            <person name="Rast P."/>
            <person name="Oberbeckmann S."/>
            <person name="Bunk B."/>
            <person name="Jeske O."/>
            <person name="Meyerdierks A."/>
            <person name="Storesund J.E."/>
            <person name="Kallscheuer N."/>
            <person name="Luecker S."/>
            <person name="Lage O.M."/>
            <person name="Pohl T."/>
            <person name="Merkel B.J."/>
            <person name="Hornburger P."/>
            <person name="Mueller R.-W."/>
            <person name="Bruemmer F."/>
            <person name="Labrenz M."/>
            <person name="Spormann A.M."/>
            <person name="Op den Camp H."/>
            <person name="Overmann J."/>
            <person name="Amann R."/>
            <person name="Jetten M.S.M."/>
            <person name="Mascher T."/>
            <person name="Medema M.H."/>
            <person name="Devos D.P."/>
            <person name="Kaster A.-K."/>
            <person name="Ovreas L."/>
            <person name="Rohde M."/>
            <person name="Galperin M.Y."/>
            <person name="Jogler C."/>
        </authorList>
    </citation>
    <scope>NUCLEOTIDE SEQUENCE [LARGE SCALE GENOMIC DNA]</scope>
    <source>
        <strain evidence="9 10">FC18</strain>
    </source>
</reference>
<evidence type="ECO:0000256" key="1">
    <source>
        <dbReference type="ARBA" id="ARBA00000677"/>
    </source>
</evidence>